<sequence>METMLGNLFLILASLAGALAETGLDEKVFVFPRPSDTDYVLLKPSLEAPLQHFTVCLSFFTDLERSFSLFSAASPQHDNEILVYFIAPNKYEVCVGGSCIAFRVPKITEETSSRWETACATWESTTGIVQLWINGQPLPRKGVARGHSIPANLVVMIGQEQDSFGGSLDAGQSFVGEIAEVYMWDTVVPPEQLRRIRRDTMPKPLVDWTALKYEIKGYVVIEPTLQ</sequence>
<keyword evidence="11" id="KW-1185">Reference proteome</keyword>
<dbReference type="PROSITE" id="PS51828">
    <property type="entry name" value="PTX_2"/>
    <property type="match status" value="1"/>
</dbReference>
<evidence type="ECO:0000313" key="12">
    <source>
        <dbReference type="RefSeq" id="XP_020633967.2"/>
    </source>
</evidence>
<evidence type="ECO:0000256" key="2">
    <source>
        <dbReference type="ARBA" id="ARBA00022525"/>
    </source>
</evidence>
<dbReference type="AlphaFoldDB" id="A0A6J0SCG5"/>
<evidence type="ECO:0000256" key="3">
    <source>
        <dbReference type="ARBA" id="ARBA00022723"/>
    </source>
</evidence>
<comment type="similarity">
    <text evidence="7 9">Belongs to the pentraxin family.</text>
</comment>
<keyword evidence="3 9" id="KW-0479">Metal-binding</keyword>
<dbReference type="RefSeq" id="XP_020633967.2">
    <property type="nucleotide sequence ID" value="XM_020778308.2"/>
</dbReference>
<comment type="subcellular location">
    <subcellularLocation>
        <location evidence="1 9">Secreted</location>
    </subcellularLocation>
</comment>
<feature type="chain" id="PRO_5044949514" description="Pentraxin family member" evidence="9">
    <location>
        <begin position="21"/>
        <end position="226"/>
    </location>
</feature>
<proteinExistence type="inferred from homology"/>
<dbReference type="Gene3D" id="2.60.120.200">
    <property type="match status" value="1"/>
</dbReference>
<dbReference type="SUPFAM" id="SSF49899">
    <property type="entry name" value="Concanavalin A-like lectins/glucanases"/>
    <property type="match status" value="1"/>
</dbReference>
<evidence type="ECO:0000256" key="4">
    <source>
        <dbReference type="ARBA" id="ARBA00022729"/>
    </source>
</evidence>
<dbReference type="PANTHER" id="PTHR45869:SF7">
    <property type="entry name" value="C-REACTIVE PROTEIN"/>
    <property type="match status" value="1"/>
</dbReference>
<dbReference type="SMART" id="SM00159">
    <property type="entry name" value="PTX"/>
    <property type="match status" value="1"/>
</dbReference>
<evidence type="ECO:0000313" key="11">
    <source>
        <dbReference type="Proteomes" id="UP001652642"/>
    </source>
</evidence>
<organism evidence="11 12">
    <name type="scientific">Pogona vitticeps</name>
    <name type="common">central bearded dragon</name>
    <dbReference type="NCBI Taxonomy" id="103695"/>
    <lineage>
        <taxon>Eukaryota</taxon>
        <taxon>Metazoa</taxon>
        <taxon>Chordata</taxon>
        <taxon>Craniata</taxon>
        <taxon>Vertebrata</taxon>
        <taxon>Euteleostomi</taxon>
        <taxon>Lepidosauria</taxon>
        <taxon>Squamata</taxon>
        <taxon>Bifurcata</taxon>
        <taxon>Unidentata</taxon>
        <taxon>Episquamata</taxon>
        <taxon>Toxicofera</taxon>
        <taxon>Iguania</taxon>
        <taxon>Acrodonta</taxon>
        <taxon>Agamidae</taxon>
        <taxon>Amphibolurinae</taxon>
        <taxon>Pogona</taxon>
    </lineage>
</organism>
<reference evidence="12" key="1">
    <citation type="submission" date="2025-08" db="UniProtKB">
        <authorList>
            <consortium name="RefSeq"/>
        </authorList>
    </citation>
    <scope>IDENTIFICATION</scope>
</reference>
<dbReference type="InterPro" id="IPR013320">
    <property type="entry name" value="ConA-like_dom_sf"/>
</dbReference>
<evidence type="ECO:0000256" key="8">
    <source>
        <dbReference type="PROSITE-ProRule" id="PRU01172"/>
    </source>
</evidence>
<protein>
    <recommendedName>
        <fullName evidence="9">Pentraxin family member</fullName>
    </recommendedName>
</protein>
<dbReference type="InterPro" id="IPR051005">
    <property type="entry name" value="Pentraxin_domain"/>
</dbReference>
<evidence type="ECO:0000256" key="9">
    <source>
        <dbReference type="RuleBase" id="RU362112"/>
    </source>
</evidence>
<dbReference type="KEGG" id="pvt:110070613"/>
<keyword evidence="6" id="KW-1015">Disulfide bond</keyword>
<dbReference type="OrthoDB" id="547680at2759"/>
<evidence type="ECO:0000256" key="7">
    <source>
        <dbReference type="ARBA" id="ARBA00038102"/>
    </source>
</evidence>
<evidence type="ECO:0000256" key="6">
    <source>
        <dbReference type="ARBA" id="ARBA00023157"/>
    </source>
</evidence>
<comment type="cofactor">
    <cofactor evidence="9">
        <name>Ca(2+)</name>
        <dbReference type="ChEBI" id="CHEBI:29108"/>
    </cofactor>
    <text evidence="9">Binds 2 calcium ions per subunit.</text>
</comment>
<comment type="subunit">
    <text evidence="9">Homopentamer. Pentaxin (or pentraxin) have a discoid arrangement of 5 non-covalently bound subunits.</text>
</comment>
<keyword evidence="5 9" id="KW-0106">Calcium</keyword>
<keyword evidence="4 9" id="KW-0732">Signal</keyword>
<dbReference type="CDD" id="cd00152">
    <property type="entry name" value="PTX"/>
    <property type="match status" value="1"/>
</dbReference>
<feature type="domain" description="Pentraxin (PTX)" evidence="10">
    <location>
        <begin position="25"/>
        <end position="226"/>
    </location>
</feature>
<dbReference type="PANTHER" id="PTHR45869">
    <property type="entry name" value="C-REACTIVE PROTEIN-RELATED"/>
    <property type="match status" value="1"/>
</dbReference>
<evidence type="ECO:0000259" key="10">
    <source>
        <dbReference type="PROSITE" id="PS51828"/>
    </source>
</evidence>
<dbReference type="GO" id="GO:0045087">
    <property type="term" value="P:innate immune response"/>
    <property type="evidence" value="ECO:0007669"/>
    <property type="project" value="TreeGrafter"/>
</dbReference>
<feature type="signal peptide" evidence="9">
    <location>
        <begin position="1"/>
        <end position="20"/>
    </location>
</feature>
<dbReference type="InterPro" id="IPR001759">
    <property type="entry name" value="PTX_dom"/>
</dbReference>
<dbReference type="Pfam" id="PF00354">
    <property type="entry name" value="Pentaxin"/>
    <property type="match status" value="1"/>
</dbReference>
<accession>A0A6J0SCG5</accession>
<evidence type="ECO:0000256" key="1">
    <source>
        <dbReference type="ARBA" id="ARBA00004613"/>
    </source>
</evidence>
<dbReference type="Proteomes" id="UP001652642">
    <property type="component" value="Chromosome 15"/>
</dbReference>
<evidence type="ECO:0000256" key="5">
    <source>
        <dbReference type="ARBA" id="ARBA00022837"/>
    </source>
</evidence>
<name>A0A6J0SCG5_9SAUR</name>
<dbReference type="GO" id="GO:0001849">
    <property type="term" value="F:complement component C1q complex binding"/>
    <property type="evidence" value="ECO:0007669"/>
    <property type="project" value="TreeGrafter"/>
</dbReference>
<comment type="caution">
    <text evidence="8">Lacks conserved residue(s) required for the propagation of feature annotation.</text>
</comment>
<dbReference type="GeneID" id="110070613"/>
<dbReference type="GO" id="GO:0005615">
    <property type="term" value="C:extracellular space"/>
    <property type="evidence" value="ECO:0007669"/>
    <property type="project" value="TreeGrafter"/>
</dbReference>
<dbReference type="InParanoid" id="A0A6J0SCG5"/>
<gene>
    <name evidence="12" type="primary">LOC110070613</name>
</gene>
<dbReference type="PRINTS" id="PR00895">
    <property type="entry name" value="PENTAXIN"/>
</dbReference>
<dbReference type="GO" id="GO:0046872">
    <property type="term" value="F:metal ion binding"/>
    <property type="evidence" value="ECO:0007669"/>
    <property type="project" value="UniProtKB-KW"/>
</dbReference>
<keyword evidence="2" id="KW-0964">Secreted</keyword>